<evidence type="ECO:0000256" key="5">
    <source>
        <dbReference type="SAM" id="Phobius"/>
    </source>
</evidence>
<keyword evidence="5" id="KW-1133">Transmembrane helix</keyword>
<evidence type="ECO:0000313" key="8">
    <source>
        <dbReference type="Proteomes" id="UP001184230"/>
    </source>
</evidence>
<keyword evidence="5" id="KW-0812">Transmembrane</keyword>
<feature type="domain" description="Translocator protein BipB-like C-terminal" evidence="6">
    <location>
        <begin position="66"/>
        <end position="408"/>
    </location>
</feature>
<comment type="similarity">
    <text evidence="4">Belongs to the SctE/SipB/YopB family.</text>
</comment>
<evidence type="ECO:0000256" key="2">
    <source>
        <dbReference type="ARBA" id="ARBA00022870"/>
    </source>
</evidence>
<comment type="subcellular location">
    <subcellularLocation>
        <location evidence="1">Host membrane</location>
    </subcellularLocation>
</comment>
<evidence type="ECO:0000256" key="3">
    <source>
        <dbReference type="ARBA" id="ARBA00023026"/>
    </source>
</evidence>
<dbReference type="Pfam" id="PF04888">
    <property type="entry name" value="SseC"/>
    <property type="match status" value="1"/>
</dbReference>
<dbReference type="EMBL" id="JAVDRF010000005">
    <property type="protein sequence ID" value="MDR6536927.1"/>
    <property type="molecule type" value="Genomic_DNA"/>
</dbReference>
<gene>
    <name evidence="7" type="ORF">J2739_002700</name>
</gene>
<dbReference type="InterPro" id="IPR006972">
    <property type="entry name" value="BipB-like_C"/>
</dbReference>
<evidence type="ECO:0000313" key="7">
    <source>
        <dbReference type="EMBL" id="MDR6536927.1"/>
    </source>
</evidence>
<name>A0ABU1NER3_9BURK</name>
<accession>A0ABU1NER3</accession>
<dbReference type="Proteomes" id="UP001184230">
    <property type="component" value="Unassembled WGS sequence"/>
</dbReference>
<keyword evidence="5" id="KW-0472">Membrane</keyword>
<evidence type="ECO:0000256" key="1">
    <source>
        <dbReference type="ARBA" id="ARBA00004551"/>
    </source>
</evidence>
<keyword evidence="8" id="KW-1185">Reference proteome</keyword>
<comment type="caution">
    <text evidence="7">The sequence shown here is derived from an EMBL/GenBank/DDBJ whole genome shotgun (WGS) entry which is preliminary data.</text>
</comment>
<organism evidence="7 8">
    <name type="scientific">Variovorax soli</name>
    <dbReference type="NCBI Taxonomy" id="376815"/>
    <lineage>
        <taxon>Bacteria</taxon>
        <taxon>Pseudomonadati</taxon>
        <taxon>Pseudomonadota</taxon>
        <taxon>Betaproteobacteria</taxon>
        <taxon>Burkholderiales</taxon>
        <taxon>Comamonadaceae</taxon>
        <taxon>Variovorax</taxon>
    </lineage>
</organism>
<proteinExistence type="inferred from homology"/>
<keyword evidence="3" id="KW-0843">Virulence</keyword>
<feature type="transmembrane region" description="Helical" evidence="5">
    <location>
        <begin position="130"/>
        <end position="163"/>
    </location>
</feature>
<protein>
    <recommendedName>
        <fullName evidence="6">Translocator protein BipB-like C-terminal domain-containing protein</fullName>
    </recommendedName>
</protein>
<evidence type="ECO:0000256" key="4">
    <source>
        <dbReference type="ARBA" id="ARBA00035640"/>
    </source>
</evidence>
<evidence type="ECO:0000259" key="6">
    <source>
        <dbReference type="Pfam" id="PF04888"/>
    </source>
</evidence>
<sequence>METPDLWLTANISGLWASLDSPPIIPKAPLLSLSNVPDGSASQWMQAWKPPQLEPAELDIGALSCLITSMQNTFTALQTQTNLDSIDNNRMQRKSDFDKAQEEQKKAEAKAKEAKEAADKAMIGEWIAAVAGVIGAVFAAIGAAVATGGLLVAVAVTGVIMAVQSLANTACKQATLDGHGVKVQDATGANHDLNFSWGLAVEMTQAKAVADGTILRNDGKGHVIDAHGKIMTDAEVKAALEKNPAARVMSDEQMSTERMAVTVAIEAGLAVAMIACGIRGMVNAGKSVADAVEKTTKSVRLGIEAGNKTWERVGRGAEAVSSVNEVLGAAGDITSGGYAIHGANVQLESSNARAEQFYYEKKMKVALLIMRELQTACKHLMQDLTSTTEAMTQQIKEAGDLNESIARRIVQAN</sequence>
<keyword evidence="2" id="KW-1043">Host membrane</keyword>
<reference evidence="7 8" key="1">
    <citation type="submission" date="2023-07" db="EMBL/GenBank/DDBJ databases">
        <title>Sorghum-associated microbial communities from plants grown in Nebraska, USA.</title>
        <authorList>
            <person name="Schachtman D."/>
        </authorList>
    </citation>
    <scope>NUCLEOTIDE SEQUENCE [LARGE SCALE GENOMIC DNA]</scope>
    <source>
        <strain evidence="7 8">DS1781</strain>
    </source>
</reference>